<sequence>MSTPVVRPLPGIEVIVPDVTGLPADQPRPPLPWYRSWIVRLLVFAGCFVAASLGVVGLMSAAGVDQIGWLYSFAQIIAAVVAYVVVCLLEGRRHPLELAPSRVGGVLTGLAIGALAMLLVFGLAVALGAREVRGFNPHYSPWEMLAMVGLGAGIAEEIIFRGILYRLVEGWLGTWVALAISAAVFGGVHLSNPEGTVWGAVAIALEAGIMFGLLYAVTRSLWVVMGVHAAWNVMQGPILGSAISGATRDGDGFVRSYAKGPELLSGGVFGLEASILSVVLMLAFSAVLLRVVLQHRLVVPPFWVRRRRNRELRQPTG</sequence>
<dbReference type="GO" id="GO:0016787">
    <property type="term" value="F:hydrolase activity"/>
    <property type="evidence" value="ECO:0007669"/>
    <property type="project" value="UniProtKB-KW"/>
</dbReference>
<evidence type="ECO:0000259" key="2">
    <source>
        <dbReference type="Pfam" id="PF02517"/>
    </source>
</evidence>
<evidence type="ECO:0000256" key="1">
    <source>
        <dbReference type="SAM" id="Phobius"/>
    </source>
</evidence>
<dbReference type="PANTHER" id="PTHR39430:SF1">
    <property type="entry name" value="PROTEASE"/>
    <property type="match status" value="1"/>
</dbReference>
<feature type="transmembrane region" description="Helical" evidence="1">
    <location>
        <begin position="197"/>
        <end position="217"/>
    </location>
</feature>
<feature type="transmembrane region" description="Helical" evidence="1">
    <location>
        <begin position="172"/>
        <end position="191"/>
    </location>
</feature>
<keyword evidence="1" id="KW-0472">Membrane</keyword>
<protein>
    <submittedName>
        <fullName evidence="3">CPBP family intramembrane glutamic endopeptidase</fullName>
        <ecNumber evidence="3">3.4.-.-</ecNumber>
    </submittedName>
</protein>
<keyword evidence="3" id="KW-0378">Hydrolase</keyword>
<feature type="transmembrane region" description="Helical" evidence="1">
    <location>
        <begin position="68"/>
        <end position="91"/>
    </location>
</feature>
<dbReference type="InterPro" id="IPR003675">
    <property type="entry name" value="Rce1/LyrA-like_dom"/>
</dbReference>
<dbReference type="EC" id="3.4.-.-" evidence="3"/>
<comment type="caution">
    <text evidence="3">The sequence shown here is derived from an EMBL/GenBank/DDBJ whole genome shotgun (WGS) entry which is preliminary data.</text>
</comment>
<keyword evidence="1" id="KW-1133">Transmembrane helix</keyword>
<feature type="transmembrane region" description="Helical" evidence="1">
    <location>
        <begin position="229"/>
        <end position="247"/>
    </location>
</feature>
<dbReference type="Pfam" id="PF02517">
    <property type="entry name" value="Rce1-like"/>
    <property type="match status" value="1"/>
</dbReference>
<dbReference type="Proteomes" id="UP001596266">
    <property type="component" value="Unassembled WGS sequence"/>
</dbReference>
<feature type="domain" description="CAAX prenyl protease 2/Lysostaphin resistance protein A-like" evidence="2">
    <location>
        <begin position="142"/>
        <end position="234"/>
    </location>
</feature>
<keyword evidence="4" id="KW-1185">Reference proteome</keyword>
<dbReference type="PANTHER" id="PTHR39430">
    <property type="entry name" value="MEMBRANE-ASSOCIATED PROTEASE-RELATED"/>
    <property type="match status" value="1"/>
</dbReference>
<dbReference type="RefSeq" id="WP_343885247.1">
    <property type="nucleotide sequence ID" value="NZ_BAAAKI010000004.1"/>
</dbReference>
<organism evidence="3 4">
    <name type="scientific">Luteococcus sanguinis</name>
    <dbReference type="NCBI Taxonomy" id="174038"/>
    <lineage>
        <taxon>Bacteria</taxon>
        <taxon>Bacillati</taxon>
        <taxon>Actinomycetota</taxon>
        <taxon>Actinomycetes</taxon>
        <taxon>Propionibacteriales</taxon>
        <taxon>Propionibacteriaceae</taxon>
        <taxon>Luteococcus</taxon>
    </lineage>
</organism>
<reference evidence="4" key="1">
    <citation type="journal article" date="2019" name="Int. J. Syst. Evol. Microbiol.">
        <title>The Global Catalogue of Microorganisms (GCM) 10K type strain sequencing project: providing services to taxonomists for standard genome sequencing and annotation.</title>
        <authorList>
            <consortium name="The Broad Institute Genomics Platform"/>
            <consortium name="The Broad Institute Genome Sequencing Center for Infectious Disease"/>
            <person name="Wu L."/>
            <person name="Ma J."/>
        </authorList>
    </citation>
    <scope>NUCLEOTIDE SEQUENCE [LARGE SCALE GENOMIC DNA]</scope>
    <source>
        <strain evidence="4">CGMCC 1.15277</strain>
    </source>
</reference>
<gene>
    <name evidence="3" type="ORF">ACFP57_03885</name>
</gene>
<name>A0ABW1X0S0_9ACTN</name>
<accession>A0ABW1X0S0</accession>
<feature type="transmembrane region" description="Helical" evidence="1">
    <location>
        <begin position="139"/>
        <end position="160"/>
    </location>
</feature>
<feature type="transmembrane region" description="Helical" evidence="1">
    <location>
        <begin position="103"/>
        <end position="127"/>
    </location>
</feature>
<feature type="transmembrane region" description="Helical" evidence="1">
    <location>
        <begin position="37"/>
        <end position="62"/>
    </location>
</feature>
<dbReference type="EMBL" id="JBHSUA010000009">
    <property type="protein sequence ID" value="MFC6396130.1"/>
    <property type="molecule type" value="Genomic_DNA"/>
</dbReference>
<proteinExistence type="predicted"/>
<feature type="transmembrane region" description="Helical" evidence="1">
    <location>
        <begin position="267"/>
        <end position="293"/>
    </location>
</feature>
<evidence type="ECO:0000313" key="3">
    <source>
        <dbReference type="EMBL" id="MFC6396130.1"/>
    </source>
</evidence>
<evidence type="ECO:0000313" key="4">
    <source>
        <dbReference type="Proteomes" id="UP001596266"/>
    </source>
</evidence>
<keyword evidence="1" id="KW-0812">Transmembrane</keyword>